<gene>
    <name evidence="3" type="ORF">SAMN05444370_1692</name>
</gene>
<feature type="domain" description="Isochorismatase-like" evidence="2">
    <location>
        <begin position="15"/>
        <end position="129"/>
    </location>
</feature>
<evidence type="ECO:0000259" key="2">
    <source>
        <dbReference type="Pfam" id="PF00857"/>
    </source>
</evidence>
<sequence length="277" mass="30092">MSGKIDLLTPSNNQLIIIDHQPQMAFGVQSIDRQVLQSNVVALAKAVKVFDFPTTITTVEIESFSGHTDPEILSVFPKAPLLERTSMKSCDDRKVRNALAAIGRKNVVVAGLWTEVCNNSFALEAMHDGGIAIQHRMAAPGGGIAIQHRMAFLGEYFVQRYGRYAAEATPPVGWRLEAGGPGRRRRRRDARCFLRSVAGALVADHRQDARRAVGLRRGQRARPRGGASAPDAGLGVVLGRGGREVDAGAGRLRRPRRSLGRLLGRAARTRSATSNRC</sequence>
<feature type="region of interest" description="Disordered" evidence="1">
    <location>
        <begin position="256"/>
        <end position="277"/>
    </location>
</feature>
<keyword evidence="4" id="KW-1185">Reference proteome</keyword>
<dbReference type="Pfam" id="PF00857">
    <property type="entry name" value="Isochorismatase"/>
    <property type="match status" value="1"/>
</dbReference>
<feature type="compositionally biased region" description="Low complexity" evidence="1">
    <location>
        <begin position="260"/>
        <end position="277"/>
    </location>
</feature>
<evidence type="ECO:0000256" key="1">
    <source>
        <dbReference type="SAM" id="MobiDB-lite"/>
    </source>
</evidence>
<reference evidence="3 4" key="1">
    <citation type="submission" date="2016-10" db="EMBL/GenBank/DDBJ databases">
        <authorList>
            <person name="de Groot N.N."/>
        </authorList>
    </citation>
    <scope>NUCLEOTIDE SEQUENCE [LARGE SCALE GENOMIC DNA]</scope>
    <source>
        <strain evidence="3 4">DSM 15345</strain>
    </source>
</reference>
<proteinExistence type="predicted"/>
<dbReference type="Gene3D" id="3.40.50.850">
    <property type="entry name" value="Isochorismatase-like"/>
    <property type="match status" value="1"/>
</dbReference>
<evidence type="ECO:0000313" key="3">
    <source>
        <dbReference type="EMBL" id="SEB08692.1"/>
    </source>
</evidence>
<dbReference type="InterPro" id="IPR000868">
    <property type="entry name" value="Isochorismatase-like_dom"/>
</dbReference>
<organism evidence="3 4">
    <name type="scientific">Rubrimonas cliftonensis</name>
    <dbReference type="NCBI Taxonomy" id="89524"/>
    <lineage>
        <taxon>Bacteria</taxon>
        <taxon>Pseudomonadati</taxon>
        <taxon>Pseudomonadota</taxon>
        <taxon>Alphaproteobacteria</taxon>
        <taxon>Rhodobacterales</taxon>
        <taxon>Paracoccaceae</taxon>
        <taxon>Rubrimonas</taxon>
    </lineage>
</organism>
<protein>
    <submittedName>
        <fullName evidence="3">Isochorismatase family protein</fullName>
    </submittedName>
</protein>
<name>A0A1H4GJ40_9RHOB</name>
<dbReference type="InterPro" id="IPR036380">
    <property type="entry name" value="Isochorismatase-like_sf"/>
</dbReference>
<accession>A0A1H4GJ40</accession>
<dbReference type="EMBL" id="FNQM01000069">
    <property type="protein sequence ID" value="SEB08692.1"/>
    <property type="molecule type" value="Genomic_DNA"/>
</dbReference>
<dbReference type="AlphaFoldDB" id="A0A1H4GJ40"/>
<dbReference type="InterPro" id="IPR053152">
    <property type="entry name" value="Hydrolase_YcaC-like"/>
</dbReference>
<dbReference type="Proteomes" id="UP000198703">
    <property type="component" value="Unassembled WGS sequence"/>
</dbReference>
<dbReference type="STRING" id="89524.SAMN05444370_1692"/>
<dbReference type="PANTHER" id="PTHR43559:SF1">
    <property type="entry name" value="HYDROLASE"/>
    <property type="match status" value="1"/>
</dbReference>
<dbReference type="PANTHER" id="PTHR43559">
    <property type="entry name" value="HYDROLASE YCAC-RELATED"/>
    <property type="match status" value="1"/>
</dbReference>
<evidence type="ECO:0000313" key="4">
    <source>
        <dbReference type="Proteomes" id="UP000198703"/>
    </source>
</evidence>
<dbReference type="SUPFAM" id="SSF52499">
    <property type="entry name" value="Isochorismatase-like hydrolases"/>
    <property type="match status" value="1"/>
</dbReference>